<comment type="subcellular location">
    <subcellularLocation>
        <location evidence="1">Cell projection</location>
        <location evidence="1">Cilium</location>
    </subcellularLocation>
    <subcellularLocation>
        <location evidence="2">Cytoplasm</location>
    </subcellularLocation>
</comment>
<evidence type="ECO:0000256" key="5">
    <source>
        <dbReference type="ARBA" id="ARBA00023273"/>
    </source>
</evidence>
<dbReference type="Gene3D" id="2.60.40.10">
    <property type="entry name" value="Immunoglobulins"/>
    <property type="match status" value="13"/>
</dbReference>
<dbReference type="Pfam" id="PF15780">
    <property type="entry name" value="ASH"/>
    <property type="match status" value="2"/>
</dbReference>
<dbReference type="KEGG" id="lamb:KBB96_03105"/>
<dbReference type="Pfam" id="PF22073">
    <property type="entry name" value="Cep192_D4"/>
    <property type="match status" value="2"/>
</dbReference>
<name>A0A975J0Q1_9BACT</name>
<feature type="signal peptide" evidence="6">
    <location>
        <begin position="1"/>
        <end position="28"/>
    </location>
</feature>
<dbReference type="InterPro" id="IPR017868">
    <property type="entry name" value="Filamin/ABP280_repeat-like"/>
</dbReference>
<evidence type="ECO:0000313" key="9">
    <source>
        <dbReference type="Proteomes" id="UP000676169"/>
    </source>
</evidence>
<dbReference type="InterPro" id="IPR033305">
    <property type="entry name" value="Hydin-like"/>
</dbReference>
<dbReference type="InterPro" id="IPR003961">
    <property type="entry name" value="FN3_dom"/>
</dbReference>
<evidence type="ECO:0000256" key="6">
    <source>
        <dbReference type="SAM" id="SignalP"/>
    </source>
</evidence>
<dbReference type="RefSeq" id="WP_211632131.1">
    <property type="nucleotide sequence ID" value="NZ_CP073100.1"/>
</dbReference>
<dbReference type="EMBL" id="CP073100">
    <property type="protein sequence ID" value="QUE51883.1"/>
    <property type="molecule type" value="Genomic_DNA"/>
</dbReference>
<dbReference type="InterPro" id="IPR054090">
    <property type="entry name" value="Cep192_Spd-2-like_dom"/>
</dbReference>
<keyword evidence="3" id="KW-0963">Cytoplasm</keyword>
<keyword evidence="5" id="KW-0966">Cell projection</keyword>
<dbReference type="PROSITE" id="PS50194">
    <property type="entry name" value="FILAMIN_REPEAT"/>
    <property type="match status" value="6"/>
</dbReference>
<keyword evidence="6" id="KW-0732">Signal</keyword>
<accession>A0A975J0Q1</accession>
<sequence>MNTPSRFRCAGCLFGMLVFLLTLTLAQADNWRPAGPNSDGRPMYGTWFASPTEGWAVGTDGGAIRHTIDGGLTWSDQPTGLSGSTTIFYAIWGTDASNVWAVGSGSTILRYNGTSWALQGLSFTPTANNHLWGVWGADANNVWAVGGDSFVGSGTIFKWNGSTWTAQTSGTTQVLQGVWGTGTTNAWAVGFSGTILRWNGSAWSPETSGTSATLNGITGVDASNVWAVGNGGVIRKWDGSSWTAQTSGTSAALRHLWAADANNVWVTTGGNDVLKWDGSSWSSQATGAVNSLLSISGGNASSVYAVGEHGNIVKWNGSAWSTLATGPPGTLAGIWGANANNIWAVGANVGFASTIVKWDGASWTSQTHPNVFRLRGVWGADASNVWAVGDAGAILRWDGSTWSTQTSGTTRNLYAIWGADANNVWAVGQFNTVLKWNGSSWSVHDPTAGVDLYAVWGTSANNVWAVGYAPTSSGIIRHWDGSSWSYFTGPPSGDLTAIWGTSNSNFWIGGNNGKRYRWDGSTWVNHSTVVSDWFTGLWGDGTGNVWAVGLYGRIDKWNGLSWSTETLNTTEHCTGVWGMNGSLVYSSMSNQIRTNAPFAPAVTTQAATSITPAGVTLNGTVNPGGGVTSAQFDYGPTAAFGQSATITLSPNNGTTTQNVSTTVSGLAPGTLYVFRASATNAFGTALGSNQVFTTPDAPDIAVEQPAGSGLQDGVSSVGYGDVLTGSSLVKTFTIRNTGNQTLNSIAVTKDGANAGDFTLGSPGVTTLAPGASTTLDVTFNASTTGARTANLHITSDDPDESPFDLVLTATTTAREIAVEQPAATNLTDGSSTVAYGNVMVGASLVKTFTVRNVGTSVLTLTGVTKDGTNQAEFTVGSLSGTSVAPGATVTFNVTFIPTALGARTAAIHIGSDDADENPFDIALTGNGTGPEITVEQPSLNNVPDGGTVAYGSTNLGTPVVKTFTVKNSGNSNLTLTGVTKDGTDAADFTIGSLGSTVIAPASVTTFNVTFNPSVLGAKTAAIHIGSDDSDENPFDITLTGTGTAPEIAVEQPAGTDLTDGSSTIDYGTLTVGSPSVKTFTVRNTGNSTLTLSAITKDGTNASEFTVGSLSSSSIAPAATATFTVTFTPASIGAKTAAIHLPSNDANENPFDIALTGIGTGPEIAVEQPAGTNLTDGSSTIAYGSTTMGTPVVKTFTIRNLGDQDLTGLAVTKDGSNPGDFTIGSLGATTLAAGASTTFDVTFNTFSPTARSAAIHIASNDANENPFDLNLTGTGTGPEIGLEQPSGTNLADGTSTVAWGGVVVGTSPVVKTFTIRNNGTTLLSGLAVSVDGTNASEFTASAPGVNALNPGSSTTFTITFNPAANGFKTAALHVTNNDVDENPFDVALTGSGTTAPVNWRVAGANADGRPLEKVWFADANNGWSVGGNTLNYSSIRSTTDGGLNWNSQLSGFQLDLKGVWGTNTSNVWAVGMSGVIVKWNGSSWGSQSSGTGNDLYGVWGLDANNVWAVGLSGTIRKFNGSTWSAQTSGTTTVAFTSVWGADASNVWAVGTGGAIYKFNGTSWAVQTSGTTQILRSVWGTAANNVWAVGDAGTIVRWNGTSWAAQTSGTTTTLYSVTGTDANNIWAVGNTGLIRKWNGTAWSTQTSNTTQPLHGNVHPSATTGWAVGEAGAILKWNGTAWSTTSSGTGGAFPFRGMWGSDADTVWTAGDGGLIYKGNATTGWTPQTSGTTNALYGVWAADATNIWAVGATGTIRKGNGTTWAAQTSGTTNLLLAIHGLNTTNQWAVGLGGIILKGNGTTWAVQTSGTTNQLNSVHAIDANNVWAVGAAGTIRKWDGTAWGAQTSGTANALYDVWGPDANNLWAVGATGTIVKWNGTAWSVKTSGTTSDLNAIWGTDTTNLWACGLNGLLLKSNDGGESWIADVSNTTATLNALWGSGSTLYTTGNAGVIMTNIGIPPVPTTLAATSVTAYGATLNATVHPEGVVTTAKFQYGLTTSYGTDAIVTLSPNNGNAFQNVSAVLTNLASNTTYHFRISTTNSGGTVTGSDLTFTTPAIAEIAVEQPAATPLTDGSGTVGFGTTPSGTPVVKTFTIRNTGTANLTLGTITKDGTAAADFTIGAPGATTLAPAATTTFDVTFNPSSFGAKSAAIHIASNDATESPFDIALTGTGAAPEIVVEQPADTDLADGSASISFGSSAPGNPVARTFTIRNTGNANLTLTDITKDGPNQGDFVIGTPGATTIAPGDSTTFEVTFTPAATGARTAALHIASNDADENPFDIAMGGTGAAPEITVEQPAGTDLTDGSATIAFGDSLVGTPVIRTFTVKNTGISDLNGISITKDGTDAAQFAVSAPGATTLAAGANTTFTVTFTPASSGAKSAAIHIASDDADENPFDIALGGTGTAPEIAIEQPVGTGLTSGSATVSFGDVPTGTPQAKSFTVKNTGTATLTGLALTMDGADAVLFSATTIPTTLAAGGSFTFDITFTPTTTGSKTAALHLASSDADENPFNIALTGNGTVPEIAIEQPVGTGLTDGTSSVAFADTPVGGSSILTFTIRNTGTADLTGLAVTKDGTGASALTLGAPAATTLAPGATTTFTVTFSPSSGGASTAAIHIASNDTDENPFDIALTGNGTLIVSNWRTTFFGSPDNSGDGADLADPDNDGLENLLEFALGLNPTSGASQQLPQPLTAGGNLTLSFTEPTGIDGIIYGAEYTSNLSPGSWLPVADTGTGGNHIFSVPMAGNPGLFIRLVVTAE</sequence>
<evidence type="ECO:0000256" key="1">
    <source>
        <dbReference type="ARBA" id="ARBA00004138"/>
    </source>
</evidence>
<dbReference type="Proteomes" id="UP000676169">
    <property type="component" value="Chromosome"/>
</dbReference>
<gene>
    <name evidence="8" type="ORF">KBB96_03105</name>
</gene>
<dbReference type="InterPro" id="IPR031549">
    <property type="entry name" value="ASH"/>
</dbReference>
<organism evidence="8 9">
    <name type="scientific">Luteolibacter ambystomatis</name>
    <dbReference type="NCBI Taxonomy" id="2824561"/>
    <lineage>
        <taxon>Bacteria</taxon>
        <taxon>Pseudomonadati</taxon>
        <taxon>Verrucomicrobiota</taxon>
        <taxon>Verrucomicrobiia</taxon>
        <taxon>Verrucomicrobiales</taxon>
        <taxon>Verrucomicrobiaceae</taxon>
        <taxon>Luteolibacter</taxon>
    </lineage>
</organism>
<evidence type="ECO:0000313" key="8">
    <source>
        <dbReference type="EMBL" id="QUE51883.1"/>
    </source>
</evidence>
<feature type="chain" id="PRO_5037676568" evidence="6">
    <location>
        <begin position="29"/>
        <end position="2753"/>
    </location>
</feature>
<dbReference type="InterPro" id="IPR013783">
    <property type="entry name" value="Ig-like_fold"/>
</dbReference>
<dbReference type="PANTHER" id="PTHR23053">
    <property type="entry name" value="DLEC1 DELETED IN LUNG AND ESOPHAGEAL CANCER 1"/>
    <property type="match status" value="1"/>
</dbReference>
<evidence type="ECO:0000256" key="4">
    <source>
        <dbReference type="ARBA" id="ARBA00023069"/>
    </source>
</evidence>
<evidence type="ECO:0000259" key="7">
    <source>
        <dbReference type="PROSITE" id="PS50853"/>
    </source>
</evidence>
<keyword evidence="9" id="KW-1185">Reference proteome</keyword>
<dbReference type="NCBIfam" id="NF012200">
    <property type="entry name" value="choice_anch_D"/>
    <property type="match status" value="11"/>
</dbReference>
<dbReference type="InterPro" id="IPR053879">
    <property type="entry name" value="HYDIN_VesB_CFA65-like_Ig"/>
</dbReference>
<feature type="domain" description="Fibronectin type-III" evidence="7">
    <location>
        <begin position="599"/>
        <end position="697"/>
    </location>
</feature>
<protein>
    <submittedName>
        <fullName evidence="8">Choice-of-anchor D domain-containing protein</fullName>
    </submittedName>
</protein>
<keyword evidence="4" id="KW-0969">Cilium</keyword>
<dbReference type="GO" id="GO:0005737">
    <property type="term" value="C:cytoplasm"/>
    <property type="evidence" value="ECO:0007669"/>
    <property type="project" value="UniProtKB-SubCell"/>
</dbReference>
<dbReference type="PROSITE" id="PS50853">
    <property type="entry name" value="FN3"/>
    <property type="match status" value="2"/>
</dbReference>
<evidence type="ECO:0000256" key="2">
    <source>
        <dbReference type="ARBA" id="ARBA00004496"/>
    </source>
</evidence>
<dbReference type="SUPFAM" id="SSF49265">
    <property type="entry name" value="Fibronectin type III"/>
    <property type="match status" value="1"/>
</dbReference>
<dbReference type="Pfam" id="PF22544">
    <property type="entry name" value="HYDIN_VesB_CFA65-like_Ig"/>
    <property type="match status" value="5"/>
</dbReference>
<dbReference type="InterPro" id="IPR036116">
    <property type="entry name" value="FN3_sf"/>
</dbReference>
<reference evidence="8" key="1">
    <citation type="submission" date="2021-04" db="EMBL/GenBank/DDBJ databases">
        <title>Luteolibacter sp. 32A isolated from the skin of an Anderson's salamander (Ambystoma andersonii).</title>
        <authorList>
            <person name="Spergser J."/>
            <person name="Busse H.-J."/>
        </authorList>
    </citation>
    <scope>NUCLEOTIDE SEQUENCE</scope>
    <source>
        <strain evidence="8">32A</strain>
    </source>
</reference>
<proteinExistence type="predicted"/>
<dbReference type="PANTHER" id="PTHR23053:SF0">
    <property type="entry name" value="HYDROCEPHALUS-INDUCING PROTEIN HOMOLOG"/>
    <property type="match status" value="1"/>
</dbReference>
<evidence type="ECO:0000256" key="3">
    <source>
        <dbReference type="ARBA" id="ARBA00022490"/>
    </source>
</evidence>
<feature type="domain" description="Fibronectin type-III" evidence="7">
    <location>
        <begin position="1957"/>
        <end position="2053"/>
    </location>
</feature>